<evidence type="ECO:0000256" key="2">
    <source>
        <dbReference type="ARBA" id="ARBA00006434"/>
    </source>
</evidence>
<dbReference type="PROSITE" id="PS00456">
    <property type="entry name" value="NA_SOLUT_SYMP_1"/>
    <property type="match status" value="1"/>
</dbReference>
<keyword evidence="3" id="KW-0813">Transport</keyword>
<keyword evidence="4" id="KW-1003">Cell membrane</keyword>
<dbReference type="Proteomes" id="UP001431776">
    <property type="component" value="Unassembled WGS sequence"/>
</dbReference>
<feature type="transmembrane region" description="Helical" evidence="14">
    <location>
        <begin position="408"/>
        <end position="428"/>
    </location>
</feature>
<dbReference type="PROSITE" id="PS50283">
    <property type="entry name" value="NA_SOLUT_SYMP_3"/>
    <property type="match status" value="1"/>
</dbReference>
<dbReference type="GO" id="GO:0015293">
    <property type="term" value="F:symporter activity"/>
    <property type="evidence" value="ECO:0007669"/>
    <property type="project" value="UniProtKB-KW"/>
</dbReference>
<protein>
    <submittedName>
        <fullName evidence="15">Sodium:solute symporter family protein</fullName>
    </submittedName>
</protein>
<evidence type="ECO:0000256" key="1">
    <source>
        <dbReference type="ARBA" id="ARBA00004651"/>
    </source>
</evidence>
<comment type="subcellular location">
    <subcellularLocation>
        <location evidence="1">Cell membrane</location>
        <topology evidence="1">Multi-pass membrane protein</topology>
    </subcellularLocation>
</comment>
<evidence type="ECO:0000256" key="4">
    <source>
        <dbReference type="ARBA" id="ARBA00022475"/>
    </source>
</evidence>
<keyword evidence="10 14" id="KW-0472">Membrane</keyword>
<dbReference type="RefSeq" id="WP_349242961.1">
    <property type="nucleotide sequence ID" value="NZ_JASCXX010000001.1"/>
</dbReference>
<dbReference type="PANTHER" id="PTHR48086:SF3">
    <property type="entry name" value="SODIUM_PROLINE SYMPORTER"/>
    <property type="match status" value="1"/>
</dbReference>
<keyword evidence="7 14" id="KW-1133">Transmembrane helix</keyword>
<keyword evidence="8" id="KW-0915">Sodium</keyword>
<dbReference type="PANTHER" id="PTHR48086">
    <property type="entry name" value="SODIUM/PROLINE SYMPORTER-RELATED"/>
    <property type="match status" value="1"/>
</dbReference>
<comment type="similarity">
    <text evidence="2 13">Belongs to the sodium:solute symporter (SSF) (TC 2.A.21) family.</text>
</comment>
<dbReference type="InterPro" id="IPR038377">
    <property type="entry name" value="Na/Glc_symporter_sf"/>
</dbReference>
<keyword evidence="6" id="KW-0769">Symport</keyword>
<feature type="transmembrane region" description="Helical" evidence="14">
    <location>
        <begin position="434"/>
        <end position="454"/>
    </location>
</feature>
<evidence type="ECO:0000256" key="10">
    <source>
        <dbReference type="ARBA" id="ARBA00023136"/>
    </source>
</evidence>
<gene>
    <name evidence="15" type="ORF">QJ522_00725</name>
</gene>
<evidence type="ECO:0000313" key="16">
    <source>
        <dbReference type="Proteomes" id="UP001431776"/>
    </source>
</evidence>
<feature type="transmembrane region" description="Helical" evidence="14">
    <location>
        <begin position="179"/>
        <end position="205"/>
    </location>
</feature>
<keyword evidence="5 14" id="KW-0812">Transmembrane</keyword>
<proteinExistence type="inferred from homology"/>
<evidence type="ECO:0000256" key="3">
    <source>
        <dbReference type="ARBA" id="ARBA00022448"/>
    </source>
</evidence>
<dbReference type="GO" id="GO:0005886">
    <property type="term" value="C:plasma membrane"/>
    <property type="evidence" value="ECO:0007669"/>
    <property type="project" value="UniProtKB-SubCell"/>
</dbReference>
<feature type="transmembrane region" description="Helical" evidence="14">
    <location>
        <begin position="225"/>
        <end position="242"/>
    </location>
</feature>
<feature type="transmembrane region" description="Helical" evidence="14">
    <location>
        <begin position="146"/>
        <end position="167"/>
    </location>
</feature>
<dbReference type="InterPro" id="IPR050277">
    <property type="entry name" value="Sodium:Solute_Symporter"/>
</dbReference>
<feature type="transmembrane region" description="Helical" evidence="14">
    <location>
        <begin position="355"/>
        <end position="374"/>
    </location>
</feature>
<reference evidence="15" key="1">
    <citation type="submission" date="2023-05" db="EMBL/GenBank/DDBJ databases">
        <title>Anaerotaeda fermentans gen. nov., sp. nov., a novel anaerobic planctomycete of the new family within the order Sedimentisphaerales isolated from Taman Peninsula, Russia.</title>
        <authorList>
            <person name="Khomyakova M.A."/>
            <person name="Merkel A.Y."/>
            <person name="Slobodkin A.I."/>
        </authorList>
    </citation>
    <scope>NUCLEOTIDE SEQUENCE</scope>
    <source>
        <strain evidence="15">M17dextr</strain>
    </source>
</reference>
<dbReference type="GO" id="GO:0006814">
    <property type="term" value="P:sodium ion transport"/>
    <property type="evidence" value="ECO:0007669"/>
    <property type="project" value="UniProtKB-KW"/>
</dbReference>
<feature type="transmembrane region" description="Helical" evidence="14">
    <location>
        <begin position="42"/>
        <end position="64"/>
    </location>
</feature>
<evidence type="ECO:0000256" key="5">
    <source>
        <dbReference type="ARBA" id="ARBA00022692"/>
    </source>
</evidence>
<evidence type="ECO:0000256" key="12">
    <source>
        <dbReference type="ARBA" id="ARBA00033708"/>
    </source>
</evidence>
<feature type="transmembrane region" description="Helical" evidence="14">
    <location>
        <begin position="262"/>
        <end position="287"/>
    </location>
</feature>
<evidence type="ECO:0000256" key="14">
    <source>
        <dbReference type="SAM" id="Phobius"/>
    </source>
</evidence>
<keyword evidence="11" id="KW-0739">Sodium transport</keyword>
<dbReference type="Gene3D" id="1.20.1730.10">
    <property type="entry name" value="Sodium/glucose cotransporter"/>
    <property type="match status" value="1"/>
</dbReference>
<feature type="transmembrane region" description="Helical" evidence="14">
    <location>
        <begin position="307"/>
        <end position="335"/>
    </location>
</feature>
<dbReference type="Pfam" id="PF00474">
    <property type="entry name" value="SSF"/>
    <property type="match status" value="1"/>
</dbReference>
<name>A0AAW6TS74_9BACT</name>
<dbReference type="EMBL" id="JASCXX010000001">
    <property type="protein sequence ID" value="MDI6447550.1"/>
    <property type="molecule type" value="Genomic_DNA"/>
</dbReference>
<evidence type="ECO:0000256" key="11">
    <source>
        <dbReference type="ARBA" id="ARBA00023201"/>
    </source>
</evidence>
<evidence type="ECO:0000256" key="9">
    <source>
        <dbReference type="ARBA" id="ARBA00023065"/>
    </source>
</evidence>
<keyword evidence="9" id="KW-0406">Ion transport</keyword>
<evidence type="ECO:0000256" key="7">
    <source>
        <dbReference type="ARBA" id="ARBA00022989"/>
    </source>
</evidence>
<keyword evidence="16" id="KW-1185">Reference proteome</keyword>
<dbReference type="AlphaFoldDB" id="A0AAW6TS74"/>
<dbReference type="GO" id="GO:0046942">
    <property type="term" value="P:carboxylic acid transport"/>
    <property type="evidence" value="ECO:0007669"/>
    <property type="project" value="UniProtKB-ARBA"/>
</dbReference>
<evidence type="ECO:0000313" key="15">
    <source>
        <dbReference type="EMBL" id="MDI6447550.1"/>
    </source>
</evidence>
<feature type="transmembrane region" description="Helical" evidence="14">
    <location>
        <begin position="70"/>
        <end position="95"/>
    </location>
</feature>
<sequence length="460" mass="47641">MQTVVSVTLVACYVVVLTFVAVRARAAREYADFSLARRSLPLALVFGSLCATYVGPGFSIGFVGKGFESGFLFFGIGLAYSLQNVLVGVLVAPRLRALNDCHTLGDAIGQKYDRRCHVLAGVISVGLCTGYAAVMAKAGGVVFKDVFGLPIWSGVVLIVGITTLYTTSGGLRASVVTDAFQFTAFAILLPVVLLLALGFHLQGGIAGFAERASAATQSGLASKTPFQIIGLLTAFLLGETLIPPYANRALASRTTQVSRYGFVLGGVFSVVWFAVMISLGVAARGIVPVGTDEDHVLLNMVRAIMPAGGYMLLMVVSISVIMSSLDSLLNAGAVVFTQDIVRPVWKVANGKALDVGRTATVVIALAAAAAAAVVPTIIDGLLVCYTIWAPAILPALVLGLWLKKPRPLAGILSMVVGALVAGLSQLAVGGPTKVPAILPALGAAILAYVVGHLLSREKGA</sequence>
<evidence type="ECO:0000256" key="8">
    <source>
        <dbReference type="ARBA" id="ARBA00023053"/>
    </source>
</evidence>
<accession>A0AAW6TS74</accession>
<dbReference type="CDD" id="cd10322">
    <property type="entry name" value="SLC5sbd"/>
    <property type="match status" value="1"/>
</dbReference>
<evidence type="ECO:0000256" key="6">
    <source>
        <dbReference type="ARBA" id="ARBA00022847"/>
    </source>
</evidence>
<feature type="transmembrane region" description="Helical" evidence="14">
    <location>
        <begin position="6"/>
        <end position="22"/>
    </location>
</feature>
<dbReference type="InterPro" id="IPR018212">
    <property type="entry name" value="Na/solute_symporter_CS"/>
</dbReference>
<evidence type="ECO:0000256" key="13">
    <source>
        <dbReference type="RuleBase" id="RU362091"/>
    </source>
</evidence>
<comment type="catalytic activity">
    <reaction evidence="12">
        <text>L-proline(in) + Na(+)(in) = L-proline(out) + Na(+)(out)</text>
        <dbReference type="Rhea" id="RHEA:28967"/>
        <dbReference type="ChEBI" id="CHEBI:29101"/>
        <dbReference type="ChEBI" id="CHEBI:60039"/>
    </reaction>
</comment>
<feature type="transmembrane region" description="Helical" evidence="14">
    <location>
        <begin position="380"/>
        <end position="401"/>
    </location>
</feature>
<organism evidence="15 16">
    <name type="scientific">Anaerobaca lacustris</name>
    <dbReference type="NCBI Taxonomy" id="3044600"/>
    <lineage>
        <taxon>Bacteria</taxon>
        <taxon>Pseudomonadati</taxon>
        <taxon>Planctomycetota</taxon>
        <taxon>Phycisphaerae</taxon>
        <taxon>Sedimentisphaerales</taxon>
        <taxon>Anaerobacaceae</taxon>
        <taxon>Anaerobaca</taxon>
    </lineage>
</organism>
<dbReference type="InterPro" id="IPR001734">
    <property type="entry name" value="Na/solute_symporter"/>
</dbReference>
<feature type="transmembrane region" description="Helical" evidence="14">
    <location>
        <begin position="116"/>
        <end position="134"/>
    </location>
</feature>
<comment type="caution">
    <text evidence="15">The sequence shown here is derived from an EMBL/GenBank/DDBJ whole genome shotgun (WGS) entry which is preliminary data.</text>
</comment>